<proteinExistence type="predicted"/>
<organism evidence="1 2">
    <name type="scientific">Tanacetum coccineum</name>
    <dbReference type="NCBI Taxonomy" id="301880"/>
    <lineage>
        <taxon>Eukaryota</taxon>
        <taxon>Viridiplantae</taxon>
        <taxon>Streptophyta</taxon>
        <taxon>Embryophyta</taxon>
        <taxon>Tracheophyta</taxon>
        <taxon>Spermatophyta</taxon>
        <taxon>Magnoliopsida</taxon>
        <taxon>eudicotyledons</taxon>
        <taxon>Gunneridae</taxon>
        <taxon>Pentapetalae</taxon>
        <taxon>asterids</taxon>
        <taxon>campanulids</taxon>
        <taxon>Asterales</taxon>
        <taxon>Asteraceae</taxon>
        <taxon>Asteroideae</taxon>
        <taxon>Anthemideae</taxon>
        <taxon>Anthemidinae</taxon>
        <taxon>Tanacetum</taxon>
    </lineage>
</organism>
<evidence type="ECO:0000313" key="1">
    <source>
        <dbReference type="EMBL" id="GJT23094.1"/>
    </source>
</evidence>
<reference evidence="1" key="1">
    <citation type="journal article" date="2022" name="Int. J. Mol. Sci.">
        <title>Draft Genome of Tanacetum Coccineum: Genomic Comparison of Closely Related Tanacetum-Family Plants.</title>
        <authorList>
            <person name="Yamashiro T."/>
            <person name="Shiraishi A."/>
            <person name="Nakayama K."/>
            <person name="Satake H."/>
        </authorList>
    </citation>
    <scope>NUCLEOTIDE SEQUENCE</scope>
</reference>
<dbReference type="EMBL" id="BQNB010014026">
    <property type="protein sequence ID" value="GJT23094.1"/>
    <property type="molecule type" value="Genomic_DNA"/>
</dbReference>
<accession>A0ABQ5CDU6</accession>
<gene>
    <name evidence="1" type="ORF">Tco_0893031</name>
</gene>
<protein>
    <submittedName>
        <fullName evidence="1">Uncharacterized protein</fullName>
    </submittedName>
</protein>
<name>A0ABQ5CDU6_9ASTR</name>
<sequence length="194" mass="21915">MIRWTRAYPLETSSWEIQPCSSNKPTLATDPEMCMFATLGELKVLSGRGIDFEESFVQLPLGSRRGFRLLMRKGCNVFVDPDHQKKLRPLRKALSGLMQALRAGSQRCYQESYSNVHCDICQKHSSDSNVFTMKMEISLGLASNKLLVGQTVVTATSIPFKCSIYKDILSESFKNEKTKTSLTLIEAFMIMQKV</sequence>
<keyword evidence="2" id="KW-1185">Reference proteome</keyword>
<comment type="caution">
    <text evidence="1">The sequence shown here is derived from an EMBL/GenBank/DDBJ whole genome shotgun (WGS) entry which is preliminary data.</text>
</comment>
<reference evidence="1" key="2">
    <citation type="submission" date="2022-01" db="EMBL/GenBank/DDBJ databases">
        <authorList>
            <person name="Yamashiro T."/>
            <person name="Shiraishi A."/>
            <person name="Satake H."/>
            <person name="Nakayama K."/>
        </authorList>
    </citation>
    <scope>NUCLEOTIDE SEQUENCE</scope>
</reference>
<evidence type="ECO:0000313" key="2">
    <source>
        <dbReference type="Proteomes" id="UP001151760"/>
    </source>
</evidence>
<dbReference type="Proteomes" id="UP001151760">
    <property type="component" value="Unassembled WGS sequence"/>
</dbReference>